<name>W7WXH9_TETTS</name>
<accession>W7WXH9</accession>
<gene>
    <name evidence="1" type="ORF">TTHERM_001002731</name>
</gene>
<dbReference type="GeneID" id="24441364"/>
<keyword evidence="2" id="KW-1185">Reference proteome</keyword>
<dbReference type="EMBL" id="GG662361">
    <property type="protein sequence ID" value="EWS71510.1"/>
    <property type="molecule type" value="Genomic_DNA"/>
</dbReference>
<proteinExistence type="predicted"/>
<dbReference type="InParanoid" id="W7WXH9"/>
<evidence type="ECO:0000313" key="2">
    <source>
        <dbReference type="Proteomes" id="UP000009168"/>
    </source>
</evidence>
<dbReference type="Proteomes" id="UP000009168">
    <property type="component" value="Unassembled WGS sequence"/>
</dbReference>
<organism evidence="1 2">
    <name type="scientific">Tetrahymena thermophila (strain SB210)</name>
    <dbReference type="NCBI Taxonomy" id="312017"/>
    <lineage>
        <taxon>Eukaryota</taxon>
        <taxon>Sar</taxon>
        <taxon>Alveolata</taxon>
        <taxon>Ciliophora</taxon>
        <taxon>Intramacronucleata</taxon>
        <taxon>Oligohymenophorea</taxon>
        <taxon>Hymenostomatida</taxon>
        <taxon>Tetrahymenina</taxon>
        <taxon>Tetrahymenidae</taxon>
        <taxon>Tetrahymena</taxon>
    </lineage>
</organism>
<dbReference type="RefSeq" id="XP_012655955.1">
    <property type="nucleotide sequence ID" value="XM_012800501.1"/>
</dbReference>
<protein>
    <submittedName>
        <fullName evidence="1">Uncharacterized protein</fullName>
    </submittedName>
</protein>
<evidence type="ECO:0000313" key="1">
    <source>
        <dbReference type="EMBL" id="EWS71510.1"/>
    </source>
</evidence>
<sequence>MRYRQFQNSSQTHSSSSNIINHLEAFYFYLIYKKYFLKYRKTRIIIIKLKKKIIKLILKDYLNKRKRKKEKINLINKHNKQKDNQINQLIKIYKQYKIKIKQKKSKQIHYKANLFL</sequence>
<reference evidence="2" key="1">
    <citation type="journal article" date="2006" name="PLoS Biol.">
        <title>Macronuclear genome sequence of the ciliate Tetrahymena thermophila, a model eukaryote.</title>
        <authorList>
            <person name="Eisen J.A."/>
            <person name="Coyne R.S."/>
            <person name="Wu M."/>
            <person name="Wu D."/>
            <person name="Thiagarajan M."/>
            <person name="Wortman J.R."/>
            <person name="Badger J.H."/>
            <person name="Ren Q."/>
            <person name="Amedeo P."/>
            <person name="Jones K.M."/>
            <person name="Tallon L.J."/>
            <person name="Delcher A.L."/>
            <person name="Salzberg S.L."/>
            <person name="Silva J.C."/>
            <person name="Haas B.J."/>
            <person name="Majoros W.H."/>
            <person name="Farzad M."/>
            <person name="Carlton J.M."/>
            <person name="Smith R.K. Jr."/>
            <person name="Garg J."/>
            <person name="Pearlman R.E."/>
            <person name="Karrer K.M."/>
            <person name="Sun L."/>
            <person name="Manning G."/>
            <person name="Elde N.C."/>
            <person name="Turkewitz A.P."/>
            <person name="Asai D.J."/>
            <person name="Wilkes D.E."/>
            <person name="Wang Y."/>
            <person name="Cai H."/>
            <person name="Collins K."/>
            <person name="Stewart B.A."/>
            <person name="Lee S.R."/>
            <person name="Wilamowska K."/>
            <person name="Weinberg Z."/>
            <person name="Ruzzo W.L."/>
            <person name="Wloga D."/>
            <person name="Gaertig J."/>
            <person name="Frankel J."/>
            <person name="Tsao C.-C."/>
            <person name="Gorovsky M.A."/>
            <person name="Keeling P.J."/>
            <person name="Waller R.F."/>
            <person name="Patron N.J."/>
            <person name="Cherry J.M."/>
            <person name="Stover N.A."/>
            <person name="Krieger C.J."/>
            <person name="del Toro C."/>
            <person name="Ryder H.F."/>
            <person name="Williamson S.C."/>
            <person name="Barbeau R.A."/>
            <person name="Hamilton E.P."/>
            <person name="Orias E."/>
        </authorList>
    </citation>
    <scope>NUCLEOTIDE SEQUENCE [LARGE SCALE GENOMIC DNA]</scope>
    <source>
        <strain evidence="2">SB210</strain>
    </source>
</reference>
<dbReference type="KEGG" id="tet:TTHERM_001002731"/>
<dbReference type="AlphaFoldDB" id="W7WXH9"/>